<keyword evidence="3" id="KW-1185">Reference proteome</keyword>
<reference evidence="2" key="1">
    <citation type="submission" date="2022-08" db="EMBL/GenBank/DDBJ databases">
        <authorList>
            <person name="Kallberg Y."/>
            <person name="Tangrot J."/>
            <person name="Rosling A."/>
        </authorList>
    </citation>
    <scope>NUCLEOTIDE SEQUENCE</scope>
    <source>
        <strain evidence="2">Wild A</strain>
    </source>
</reference>
<feature type="compositionally biased region" description="Low complexity" evidence="1">
    <location>
        <begin position="25"/>
        <end position="37"/>
    </location>
</feature>
<organism evidence="2 3">
    <name type="scientific">Funneliformis geosporum</name>
    <dbReference type="NCBI Taxonomy" id="1117311"/>
    <lineage>
        <taxon>Eukaryota</taxon>
        <taxon>Fungi</taxon>
        <taxon>Fungi incertae sedis</taxon>
        <taxon>Mucoromycota</taxon>
        <taxon>Glomeromycotina</taxon>
        <taxon>Glomeromycetes</taxon>
        <taxon>Glomerales</taxon>
        <taxon>Glomeraceae</taxon>
        <taxon>Funneliformis</taxon>
    </lineage>
</organism>
<dbReference type="EMBL" id="CAMKVN010000980">
    <property type="protein sequence ID" value="CAI2172766.1"/>
    <property type="molecule type" value="Genomic_DNA"/>
</dbReference>
<evidence type="ECO:0000313" key="2">
    <source>
        <dbReference type="EMBL" id="CAI2172766.1"/>
    </source>
</evidence>
<dbReference type="OrthoDB" id="5599613at2759"/>
<accession>A0A9W4SKK0</accession>
<evidence type="ECO:0000313" key="3">
    <source>
        <dbReference type="Proteomes" id="UP001153678"/>
    </source>
</evidence>
<proteinExistence type="predicted"/>
<feature type="compositionally biased region" description="Polar residues" evidence="1">
    <location>
        <begin position="84"/>
        <end position="97"/>
    </location>
</feature>
<evidence type="ECO:0000256" key="1">
    <source>
        <dbReference type="SAM" id="MobiDB-lite"/>
    </source>
</evidence>
<feature type="compositionally biased region" description="Polar residues" evidence="1">
    <location>
        <begin position="46"/>
        <end position="55"/>
    </location>
</feature>
<dbReference type="AlphaFoldDB" id="A0A9W4SKK0"/>
<feature type="compositionally biased region" description="Basic and acidic residues" evidence="1">
    <location>
        <begin position="98"/>
        <end position="108"/>
    </location>
</feature>
<gene>
    <name evidence="2" type="ORF">FWILDA_LOCUS5745</name>
</gene>
<protein>
    <submittedName>
        <fullName evidence="2">182_t:CDS:1</fullName>
    </submittedName>
</protein>
<name>A0A9W4SKK0_9GLOM</name>
<comment type="caution">
    <text evidence="2">The sequence shown here is derived from an EMBL/GenBank/DDBJ whole genome shotgun (WGS) entry which is preliminary data.</text>
</comment>
<feature type="region of interest" description="Disordered" evidence="1">
    <location>
        <begin position="1"/>
        <end position="110"/>
    </location>
</feature>
<dbReference type="Proteomes" id="UP001153678">
    <property type="component" value="Unassembled WGS sequence"/>
</dbReference>
<sequence length="684" mass="78979">MVKVRTPGREAFRTPPITAFFPLAPNNNNNTTDNPTPVSSKHDNENLSSYKGTTPSKKKKSILKKHETPRRNKPKYATPETPLKSHNATPETPLKSRQANDVKIKKSIPDVIEDDEDDDLLSKTDFSCIQEISIQEEERSENLRRSKRSRRVVSQVGFVSTVDAVPMKGDIPLVDASSSRTKFTKVNGTVEQSYQNSLSSLLREKKLREKAGYNINAMEKILKKDMLDEMEDPYESYDRLGISASILNEDLKCEQLQQILEDDVAHDHNYQIEFFETLHSVNSDKNPKISNLRPLIPAIDDLTFDLLLRVSSDKKKLKDILCSDWIAHRYEIDWQVPVEVMIWLLHLVSYEEDEIISEASFNTLKNIAEIRKGLNDDDENARVPFLEVYNILAMWGASTNMISLRCCLEKNARQSSICEVPSEFHYINNIRLLLKALVPMIDSRLFTFSNSEEIRLSIIVLLRMPLDKRLLSLSNGVEQVVDSLLDIFQEDQWIEQAKLLCNEIEFSCGSITQFKLAIIENLPITDRGRLLKHFLTIRFLFGFESPLEIVYFEQNNVSEPRILNTLLDLLQDNSTIFKIKDDTNYNELYHHILLLSYALDDESLLRKAEETVKEIIKKLKILHGKIVDMRAAFMDRTKTKDLIQRLYVRLYYISSRQRDKSQTSILVYSPKKTQKTLAMDLDHE</sequence>